<gene>
    <name evidence="2" type="ORF">QQX04_05675</name>
</gene>
<protein>
    <submittedName>
        <fullName evidence="2">DegV family protein</fullName>
    </submittedName>
</protein>
<dbReference type="Pfam" id="PF02645">
    <property type="entry name" value="DegV"/>
    <property type="match status" value="1"/>
</dbReference>
<dbReference type="RefSeq" id="WP_301127098.1">
    <property type="nucleotide sequence ID" value="NZ_JAUHPV010000003.1"/>
</dbReference>
<keyword evidence="3" id="KW-1185">Reference proteome</keyword>
<organism evidence="2 3">
    <name type="scientific">Demequina zhanjiangensis</name>
    <dbReference type="NCBI Taxonomy" id="3051659"/>
    <lineage>
        <taxon>Bacteria</taxon>
        <taxon>Bacillati</taxon>
        <taxon>Actinomycetota</taxon>
        <taxon>Actinomycetes</taxon>
        <taxon>Micrococcales</taxon>
        <taxon>Demequinaceae</taxon>
        <taxon>Demequina</taxon>
    </lineage>
</organism>
<dbReference type="Proteomes" id="UP001172738">
    <property type="component" value="Unassembled WGS sequence"/>
</dbReference>
<dbReference type="EMBL" id="JAUHPV010000003">
    <property type="protein sequence ID" value="MDN4472480.1"/>
    <property type="molecule type" value="Genomic_DNA"/>
</dbReference>
<sequence length="302" mass="31015">MAERTVAVVADSSVGLDLLVAAHFGVCVVPLRIVIGEETYGDTALTPAEVRGAVASKDPVRVEAPHPLAFLTAFKDADEAGATEIVAVVSRSQVCDVVTAAEAAADGSPIPVTVVDAGEAWLALGLAAVAAGAVSLEGGDASEVADAARGVALSARLWCTVDSLKPLRRSRCLPELVDSFDGLKGARPIIEVSHDSAVDAGRADGTKAARAAVLSHVDKAARRLEAPAVALAAAKGSLERVRLPAAPDLPVLRARPPASHVLSLGPTLFHAVTAEMPREFFAVHETLAEGVQEMERSLALAS</sequence>
<comment type="caution">
    <text evidence="2">The sequence shown here is derived from an EMBL/GenBank/DDBJ whole genome shotgun (WGS) entry which is preliminary data.</text>
</comment>
<dbReference type="InterPro" id="IPR003797">
    <property type="entry name" value="DegV"/>
</dbReference>
<keyword evidence="1" id="KW-0446">Lipid-binding</keyword>
<name>A0ABT8G017_9MICO</name>
<dbReference type="PANTHER" id="PTHR33434:SF2">
    <property type="entry name" value="FATTY ACID-BINDING PROTEIN TM_1468"/>
    <property type="match status" value="1"/>
</dbReference>
<evidence type="ECO:0000313" key="3">
    <source>
        <dbReference type="Proteomes" id="UP001172738"/>
    </source>
</evidence>
<evidence type="ECO:0000313" key="2">
    <source>
        <dbReference type="EMBL" id="MDN4472480.1"/>
    </source>
</evidence>
<dbReference type="PANTHER" id="PTHR33434">
    <property type="entry name" value="DEGV DOMAIN-CONTAINING PROTEIN DR_1986-RELATED"/>
    <property type="match status" value="1"/>
</dbReference>
<dbReference type="Gene3D" id="3.40.50.10170">
    <property type="match status" value="1"/>
</dbReference>
<accession>A0ABT8G017</accession>
<evidence type="ECO:0000256" key="1">
    <source>
        <dbReference type="ARBA" id="ARBA00023121"/>
    </source>
</evidence>
<dbReference type="SUPFAM" id="SSF82549">
    <property type="entry name" value="DAK1/DegV-like"/>
    <property type="match status" value="1"/>
</dbReference>
<dbReference type="PROSITE" id="PS51482">
    <property type="entry name" value="DEGV"/>
    <property type="match status" value="1"/>
</dbReference>
<dbReference type="InterPro" id="IPR050270">
    <property type="entry name" value="DegV_domain_contain"/>
</dbReference>
<proteinExistence type="predicted"/>
<reference evidence="2" key="1">
    <citation type="submission" date="2023-06" db="EMBL/GenBank/DDBJ databases">
        <title>SYSU T00b26.</title>
        <authorList>
            <person name="Gao L."/>
            <person name="Fang B.-Z."/>
            <person name="Li W.-J."/>
        </authorList>
    </citation>
    <scope>NUCLEOTIDE SEQUENCE</scope>
    <source>
        <strain evidence="2">SYSU T00b26</strain>
    </source>
</reference>